<keyword evidence="11" id="KW-1185">Reference proteome</keyword>
<dbReference type="FunCoup" id="A0A0D2A599">
    <property type="interactions" value="687"/>
</dbReference>
<gene>
    <name evidence="10" type="ORF">PV09_06764</name>
</gene>
<dbReference type="InParanoid" id="A0A0D2A599"/>
<dbReference type="InterPro" id="IPR001222">
    <property type="entry name" value="Znf_TFIIS"/>
</dbReference>
<evidence type="ECO:0000256" key="5">
    <source>
        <dbReference type="ARBA" id="ARBA00022771"/>
    </source>
</evidence>
<keyword evidence="4" id="KW-0479">Metal-binding</keyword>
<accession>A0A0D2A599</accession>
<organism evidence="10 11">
    <name type="scientific">Verruconis gallopava</name>
    <dbReference type="NCBI Taxonomy" id="253628"/>
    <lineage>
        <taxon>Eukaryota</taxon>
        <taxon>Fungi</taxon>
        <taxon>Dikarya</taxon>
        <taxon>Ascomycota</taxon>
        <taxon>Pezizomycotina</taxon>
        <taxon>Dothideomycetes</taxon>
        <taxon>Pleosporomycetidae</taxon>
        <taxon>Venturiales</taxon>
        <taxon>Sympoventuriaceae</taxon>
        <taxon>Verruconis</taxon>
    </lineage>
</organism>
<keyword evidence="6" id="KW-0862">Zinc</keyword>
<dbReference type="Pfam" id="PF01096">
    <property type="entry name" value="Zn_ribbon_TFIIS"/>
    <property type="match status" value="1"/>
</dbReference>
<dbReference type="Proteomes" id="UP000053259">
    <property type="component" value="Unassembled WGS sequence"/>
</dbReference>
<dbReference type="GO" id="GO:0003676">
    <property type="term" value="F:nucleic acid binding"/>
    <property type="evidence" value="ECO:0007669"/>
    <property type="project" value="InterPro"/>
</dbReference>
<dbReference type="Gene3D" id="2.20.25.10">
    <property type="match status" value="1"/>
</dbReference>
<dbReference type="PANTHER" id="PTHR11239:SF14">
    <property type="entry name" value="DNA-DIRECTED RNA POLYMERASE I SUBUNIT RPA12"/>
    <property type="match status" value="1"/>
</dbReference>
<evidence type="ECO:0000313" key="11">
    <source>
        <dbReference type="Proteomes" id="UP000053259"/>
    </source>
</evidence>
<dbReference type="OrthoDB" id="10056816at2759"/>
<dbReference type="PROSITE" id="PS51133">
    <property type="entry name" value="ZF_TFIIS_2"/>
    <property type="match status" value="1"/>
</dbReference>
<dbReference type="InterPro" id="IPR012164">
    <property type="entry name" value="Rpa12/Rpb9/Rpc10/TFS"/>
</dbReference>
<dbReference type="GO" id="GO:0008270">
    <property type="term" value="F:zinc ion binding"/>
    <property type="evidence" value="ECO:0007669"/>
    <property type="project" value="UniProtKB-KW"/>
</dbReference>
<dbReference type="HOGENOM" id="CLU_1856839_0_0_1"/>
<reference evidence="10 11" key="1">
    <citation type="submission" date="2015-01" db="EMBL/GenBank/DDBJ databases">
        <title>The Genome Sequence of Ochroconis gallopava CBS43764.</title>
        <authorList>
            <consortium name="The Broad Institute Genomics Platform"/>
            <person name="Cuomo C."/>
            <person name="de Hoog S."/>
            <person name="Gorbushina A."/>
            <person name="Stielow B."/>
            <person name="Teixiera M."/>
            <person name="Abouelleil A."/>
            <person name="Chapman S.B."/>
            <person name="Priest M."/>
            <person name="Young S.K."/>
            <person name="Wortman J."/>
            <person name="Nusbaum C."/>
            <person name="Birren B."/>
        </authorList>
    </citation>
    <scope>NUCLEOTIDE SEQUENCE [LARGE SCALE GENOMIC DNA]</scope>
    <source>
        <strain evidence="10 11">CBS 43764</strain>
    </source>
</reference>
<dbReference type="CDD" id="cd10507">
    <property type="entry name" value="Zn-ribbon_RPA12"/>
    <property type="match status" value="1"/>
</dbReference>
<evidence type="ECO:0000256" key="7">
    <source>
        <dbReference type="ARBA" id="ARBA00023242"/>
    </source>
</evidence>
<dbReference type="EMBL" id="KN847552">
    <property type="protein sequence ID" value="KIW01923.1"/>
    <property type="molecule type" value="Genomic_DNA"/>
</dbReference>
<dbReference type="AlphaFoldDB" id="A0A0D2A599"/>
<dbReference type="InterPro" id="IPR034004">
    <property type="entry name" value="Zn_ribbon_RPA12_C"/>
</dbReference>
<keyword evidence="3" id="KW-0240">DNA-directed RNA polymerase</keyword>
<feature type="domain" description="TFIIS-type" evidence="9">
    <location>
        <begin position="95"/>
        <end position="135"/>
    </location>
</feature>
<dbReference type="SUPFAM" id="SSF57783">
    <property type="entry name" value="Zinc beta-ribbon"/>
    <property type="match status" value="1"/>
</dbReference>
<dbReference type="STRING" id="253628.A0A0D2A599"/>
<evidence type="ECO:0000256" key="4">
    <source>
        <dbReference type="ARBA" id="ARBA00022723"/>
    </source>
</evidence>
<evidence type="ECO:0000256" key="3">
    <source>
        <dbReference type="ARBA" id="ARBA00022478"/>
    </source>
</evidence>
<evidence type="ECO:0000313" key="10">
    <source>
        <dbReference type="EMBL" id="KIW01923.1"/>
    </source>
</evidence>
<dbReference type="GO" id="GO:0003899">
    <property type="term" value="F:DNA-directed RNA polymerase activity"/>
    <property type="evidence" value="ECO:0007669"/>
    <property type="project" value="InterPro"/>
</dbReference>
<dbReference type="PANTHER" id="PTHR11239">
    <property type="entry name" value="DNA-DIRECTED RNA POLYMERASE"/>
    <property type="match status" value="1"/>
</dbReference>
<keyword evidence="5 8" id="KW-0863">Zinc-finger</keyword>
<protein>
    <recommendedName>
        <fullName evidence="2">DNA-directed RNA polymerase I subunit RPA12</fullName>
    </recommendedName>
</protein>
<proteinExistence type="predicted"/>
<dbReference type="RefSeq" id="XP_016211792.1">
    <property type="nucleotide sequence ID" value="XM_016360453.1"/>
</dbReference>
<keyword evidence="3" id="KW-0804">Transcription</keyword>
<evidence type="ECO:0000256" key="6">
    <source>
        <dbReference type="ARBA" id="ARBA00022833"/>
    </source>
</evidence>
<dbReference type="GO" id="GO:0005736">
    <property type="term" value="C:RNA polymerase I complex"/>
    <property type="evidence" value="ECO:0007669"/>
    <property type="project" value="TreeGrafter"/>
</dbReference>
<dbReference type="VEuPathDB" id="FungiDB:PV09_06764"/>
<keyword evidence="7" id="KW-0539">Nucleus</keyword>
<name>A0A0D2A599_9PEZI</name>
<sequence length="138" mass="15221">MQRMTAIQVLFVARKPESSSPFPPAPEMVLPSPSLCTWCDVVLGQLRLNPFVADTSAKTIVTVSKPTSFPSKLRDKLSGDVQAVGESSKDNEQEASEPCEKCGAYEVRFHTLQIRSADEGSTVFYTCHKCGHKWNTNN</sequence>
<dbReference type="SMART" id="SM00440">
    <property type="entry name" value="ZnF_C2C2"/>
    <property type="match status" value="1"/>
</dbReference>
<dbReference type="GO" id="GO:0006363">
    <property type="term" value="P:termination of RNA polymerase I transcription"/>
    <property type="evidence" value="ECO:0007669"/>
    <property type="project" value="TreeGrafter"/>
</dbReference>
<evidence type="ECO:0000259" key="9">
    <source>
        <dbReference type="PROSITE" id="PS51133"/>
    </source>
</evidence>
<dbReference type="GeneID" id="27314737"/>
<evidence type="ECO:0000256" key="8">
    <source>
        <dbReference type="PROSITE-ProRule" id="PRU00472"/>
    </source>
</evidence>
<evidence type="ECO:0000256" key="1">
    <source>
        <dbReference type="ARBA" id="ARBA00004604"/>
    </source>
</evidence>
<comment type="subcellular location">
    <subcellularLocation>
        <location evidence="1">Nucleus</location>
        <location evidence="1">Nucleolus</location>
    </subcellularLocation>
</comment>
<dbReference type="PROSITE" id="PS00466">
    <property type="entry name" value="ZF_TFIIS_1"/>
    <property type="match status" value="1"/>
</dbReference>
<evidence type="ECO:0000256" key="2">
    <source>
        <dbReference type="ARBA" id="ARBA00018784"/>
    </source>
</evidence>